<sequence>MSKKGLCLVINENLDDAAAAINDYTKRKRIYRNSGDSFFSPSTHSIILHATVRGKAAIVYVDDSDFPTMESDRTGNRAVQTEADNIGTREVSLRSSFEFYQQRLLVSASYLRQHECDLVLV</sequence>
<evidence type="ECO:0000313" key="1">
    <source>
        <dbReference type="EMBL" id="VFU27353.1"/>
    </source>
</evidence>
<protein>
    <submittedName>
        <fullName evidence="1">Uncharacterized protein</fullName>
    </submittedName>
</protein>
<dbReference type="EMBL" id="CAADRP010000358">
    <property type="protein sequence ID" value="VFU27353.1"/>
    <property type="molecule type" value="Genomic_DNA"/>
</dbReference>
<gene>
    <name evidence="1" type="ORF">SVIM_LOCUS81335</name>
</gene>
<organism evidence="1">
    <name type="scientific">Salix viminalis</name>
    <name type="common">Common osier</name>
    <name type="synonym">Basket willow</name>
    <dbReference type="NCBI Taxonomy" id="40686"/>
    <lineage>
        <taxon>Eukaryota</taxon>
        <taxon>Viridiplantae</taxon>
        <taxon>Streptophyta</taxon>
        <taxon>Embryophyta</taxon>
        <taxon>Tracheophyta</taxon>
        <taxon>Spermatophyta</taxon>
        <taxon>Magnoliopsida</taxon>
        <taxon>eudicotyledons</taxon>
        <taxon>Gunneridae</taxon>
        <taxon>Pentapetalae</taxon>
        <taxon>rosids</taxon>
        <taxon>fabids</taxon>
        <taxon>Malpighiales</taxon>
        <taxon>Salicaceae</taxon>
        <taxon>Saliceae</taxon>
        <taxon>Salix</taxon>
    </lineage>
</organism>
<name>A0A6N2KH47_SALVM</name>
<reference evidence="1" key="1">
    <citation type="submission" date="2019-03" db="EMBL/GenBank/DDBJ databases">
        <authorList>
            <person name="Mank J."/>
            <person name="Almeida P."/>
        </authorList>
    </citation>
    <scope>NUCLEOTIDE SEQUENCE</scope>
    <source>
        <strain evidence="1">78183</strain>
    </source>
</reference>
<dbReference type="AlphaFoldDB" id="A0A6N2KH47"/>
<accession>A0A6N2KH47</accession>
<proteinExistence type="predicted"/>